<protein>
    <submittedName>
        <fullName evidence="2">Uncharacterized protein</fullName>
    </submittedName>
</protein>
<organism evidence="1 2">
    <name type="scientific">Parascaris univalens</name>
    <name type="common">Nematode worm</name>
    <dbReference type="NCBI Taxonomy" id="6257"/>
    <lineage>
        <taxon>Eukaryota</taxon>
        <taxon>Metazoa</taxon>
        <taxon>Ecdysozoa</taxon>
        <taxon>Nematoda</taxon>
        <taxon>Chromadorea</taxon>
        <taxon>Rhabditida</taxon>
        <taxon>Spirurina</taxon>
        <taxon>Ascaridomorpha</taxon>
        <taxon>Ascaridoidea</taxon>
        <taxon>Ascarididae</taxon>
        <taxon>Parascaris</taxon>
    </lineage>
</organism>
<evidence type="ECO:0000313" key="1">
    <source>
        <dbReference type="Proteomes" id="UP000887569"/>
    </source>
</evidence>
<dbReference type="WBParaSite" id="PgB27X_g002_t01">
    <property type="protein sequence ID" value="PgB27X_g002_t01"/>
    <property type="gene ID" value="PgB27X_g002"/>
</dbReference>
<accession>A0A914ZXI6</accession>
<evidence type="ECO:0000313" key="2">
    <source>
        <dbReference type="WBParaSite" id="PgB27X_g002_t01"/>
    </source>
</evidence>
<sequence>MTLENRANLWLMLEENHCGQNQAADFVRLVEFDVVLPPGVFGGNFWEHINTTQLEEDAVMKVCLQKLPVPFQLHEAHTPLIIYGTDETA</sequence>
<keyword evidence="1" id="KW-1185">Reference proteome</keyword>
<name>A0A914ZXI6_PARUN</name>
<dbReference type="Proteomes" id="UP000887569">
    <property type="component" value="Unplaced"/>
</dbReference>
<dbReference type="AlphaFoldDB" id="A0A914ZXI6"/>
<reference evidence="2" key="1">
    <citation type="submission" date="2022-11" db="UniProtKB">
        <authorList>
            <consortium name="WormBaseParasite"/>
        </authorList>
    </citation>
    <scope>IDENTIFICATION</scope>
</reference>
<proteinExistence type="predicted"/>